<reference evidence="1" key="1">
    <citation type="journal article" date="2020" name="Stud. Mycol.">
        <title>101 Dothideomycetes genomes: a test case for predicting lifestyles and emergence of pathogens.</title>
        <authorList>
            <person name="Haridas S."/>
            <person name="Albert R."/>
            <person name="Binder M."/>
            <person name="Bloem J."/>
            <person name="Labutti K."/>
            <person name="Salamov A."/>
            <person name="Andreopoulos B."/>
            <person name="Baker S."/>
            <person name="Barry K."/>
            <person name="Bills G."/>
            <person name="Bluhm B."/>
            <person name="Cannon C."/>
            <person name="Castanera R."/>
            <person name="Culley D."/>
            <person name="Daum C."/>
            <person name="Ezra D."/>
            <person name="Gonzalez J."/>
            <person name="Henrissat B."/>
            <person name="Kuo A."/>
            <person name="Liang C."/>
            <person name="Lipzen A."/>
            <person name="Lutzoni F."/>
            <person name="Magnuson J."/>
            <person name="Mondo S."/>
            <person name="Nolan M."/>
            <person name="Ohm R."/>
            <person name="Pangilinan J."/>
            <person name="Park H.-J."/>
            <person name="Ramirez L."/>
            <person name="Alfaro M."/>
            <person name="Sun H."/>
            <person name="Tritt A."/>
            <person name="Yoshinaga Y."/>
            <person name="Zwiers L.-H."/>
            <person name="Turgeon B."/>
            <person name="Goodwin S."/>
            <person name="Spatafora J."/>
            <person name="Crous P."/>
            <person name="Grigoriev I."/>
        </authorList>
    </citation>
    <scope>NUCLEOTIDE SEQUENCE</scope>
    <source>
        <strain evidence="1">CBS 525.71</strain>
    </source>
</reference>
<protein>
    <submittedName>
        <fullName evidence="1">Glycosyltransferase family 69 protein</fullName>
    </submittedName>
</protein>
<proteinExistence type="predicted"/>
<evidence type="ECO:0000313" key="1">
    <source>
        <dbReference type="EMBL" id="KAF2624776.1"/>
    </source>
</evidence>
<dbReference type="Proteomes" id="UP000799754">
    <property type="component" value="Unassembled WGS sequence"/>
</dbReference>
<dbReference type="EMBL" id="MU006729">
    <property type="protein sequence ID" value="KAF2624776.1"/>
    <property type="molecule type" value="Genomic_DNA"/>
</dbReference>
<organism evidence="1 2">
    <name type="scientific">Macroventuria anomochaeta</name>
    <dbReference type="NCBI Taxonomy" id="301207"/>
    <lineage>
        <taxon>Eukaryota</taxon>
        <taxon>Fungi</taxon>
        <taxon>Dikarya</taxon>
        <taxon>Ascomycota</taxon>
        <taxon>Pezizomycotina</taxon>
        <taxon>Dothideomycetes</taxon>
        <taxon>Pleosporomycetidae</taxon>
        <taxon>Pleosporales</taxon>
        <taxon>Pleosporineae</taxon>
        <taxon>Didymellaceae</taxon>
        <taxon>Macroventuria</taxon>
    </lineage>
</organism>
<sequence length="993" mass="110150">MRVLLRRRALSSIPMSDFPRHDYERLPRTSLEAQDFPELKRSVSTSSWLSNLSSRLPGVKTLSERATYTHLVTPRRKKRSILRAIYYTVFAFPYFCAFLVLVAGIFFPSYTNRPAHYVELQQRAANSTLPGRANPYGEKVFIVASLYEDKGQLTSGGWGRSVLQLIDLLGPDNVHLSIYEDNPTEAAKQSLASFRQNVTCKSTIVAEEFDSSTLPRITLPTGETRLKRIAFLAEVRNRALAPIDHQGVKFDKILYLNDVNFHPIDAVQLLFATNIDSTGRTNYGAACALDFINAFKYYDRFATRDFDGRITGIPFFPYFTSAGTATSRKDMLSQTDAVRVRSCWGGMVAYEAQWFQDQAQFEGKPANTTTSVQHMSPNRRAPLRFRYEEETFWEASECCLINADLQYQMTGRGMPADSGIYMNPYIRVAYDEKTLSWLNFIRRPERLYSIIHDILNPMVGFPGTNSRLGDEPGQTVTDTVWEYDDPMRGFAHNATGADLAGHWAEVTRTAKPACTFGASIICVDLVIRQFPGKKNFKIEDNNAFLSAGLSLSFGVMIFSSLFSMLPSAKKYLIEGGMIPRNAVLTMIGCFLVGALGISIVSDFLHRYIPHTTVDCDHEHGDEEEGKVDDEETAHSHETMQEYRNAPLMDGQHDHDGRRSYGTNDENQDSKLPRRPSLHTSISTKVSQLVTGQKKEHCDENGQCYGYSDTCGTECFKNIQHARPLRLHSSKSSQHLNPTRPAAVNRHQTTQGPHAHDRQPLTLEDVDETTPLVPTRSGPLPMENSTASLPATDDTRPHSLAQKHSTTTLSSTSTTSSHASHPQHHHHVPTNVFLSIGLQTSTAIALHKIPEGFITYATNHANPTLGLSIFLALFIHNITEGFAMALPLYLAINSRWKAMFWSALLGGVSQPLGAGVAALWFRVANKSHGGGEKGLDGPGETVYGCMFAVTAGIMAMVSLQLLGESLDLTHSRKLCFASAFAGMGILGLSSALTA</sequence>
<name>A0ACB6RS85_9PLEO</name>
<keyword evidence="2" id="KW-1185">Reference proteome</keyword>
<comment type="caution">
    <text evidence="1">The sequence shown here is derived from an EMBL/GenBank/DDBJ whole genome shotgun (WGS) entry which is preliminary data.</text>
</comment>
<accession>A0ACB6RS85</accession>
<evidence type="ECO:0000313" key="2">
    <source>
        <dbReference type="Proteomes" id="UP000799754"/>
    </source>
</evidence>
<gene>
    <name evidence="1" type="ORF">BU25DRAFT_441833</name>
</gene>